<feature type="compositionally biased region" description="Polar residues" evidence="1">
    <location>
        <begin position="81"/>
        <end position="91"/>
    </location>
</feature>
<evidence type="ECO:0000256" key="1">
    <source>
        <dbReference type="SAM" id="MobiDB-lite"/>
    </source>
</evidence>
<dbReference type="EMBL" id="AVOT02036737">
    <property type="protein sequence ID" value="MBW0531302.1"/>
    <property type="molecule type" value="Genomic_DNA"/>
</dbReference>
<protein>
    <submittedName>
        <fullName evidence="2">Uncharacterized protein</fullName>
    </submittedName>
</protein>
<sequence>MIYLDRGPFDDLDSSHWDPSNEESASSSDSKESLVDAEKIQNNMLVGFIGKDEDAFTQTNVHQGINKLDDENQKGGESLRRSCQSTTSTTDSMKHKSLFSSVSSLRKHLKSS</sequence>
<dbReference type="Proteomes" id="UP000765509">
    <property type="component" value="Unassembled WGS sequence"/>
</dbReference>
<comment type="caution">
    <text evidence="2">The sequence shown here is derived from an EMBL/GenBank/DDBJ whole genome shotgun (WGS) entry which is preliminary data.</text>
</comment>
<organism evidence="2 3">
    <name type="scientific">Austropuccinia psidii MF-1</name>
    <dbReference type="NCBI Taxonomy" id="1389203"/>
    <lineage>
        <taxon>Eukaryota</taxon>
        <taxon>Fungi</taxon>
        <taxon>Dikarya</taxon>
        <taxon>Basidiomycota</taxon>
        <taxon>Pucciniomycotina</taxon>
        <taxon>Pucciniomycetes</taxon>
        <taxon>Pucciniales</taxon>
        <taxon>Sphaerophragmiaceae</taxon>
        <taxon>Austropuccinia</taxon>
    </lineage>
</organism>
<feature type="region of interest" description="Disordered" evidence="1">
    <location>
        <begin position="1"/>
        <end position="35"/>
    </location>
</feature>
<reference evidence="2" key="1">
    <citation type="submission" date="2021-03" db="EMBL/GenBank/DDBJ databases">
        <title>Draft genome sequence of rust myrtle Austropuccinia psidii MF-1, a brazilian biotype.</title>
        <authorList>
            <person name="Quecine M.C."/>
            <person name="Pachon D.M.R."/>
            <person name="Bonatelli M.L."/>
            <person name="Correr F.H."/>
            <person name="Franceschini L.M."/>
            <person name="Leite T.F."/>
            <person name="Margarido G.R.A."/>
            <person name="Almeida C.A."/>
            <person name="Ferrarezi J.A."/>
            <person name="Labate C.A."/>
        </authorList>
    </citation>
    <scope>NUCLEOTIDE SEQUENCE</scope>
    <source>
        <strain evidence="2">MF-1</strain>
    </source>
</reference>
<feature type="region of interest" description="Disordered" evidence="1">
    <location>
        <begin position="66"/>
        <end position="95"/>
    </location>
</feature>
<keyword evidence="3" id="KW-1185">Reference proteome</keyword>
<name>A0A9Q3F704_9BASI</name>
<feature type="compositionally biased region" description="Basic and acidic residues" evidence="1">
    <location>
        <begin position="7"/>
        <end position="16"/>
    </location>
</feature>
<evidence type="ECO:0000313" key="2">
    <source>
        <dbReference type="EMBL" id="MBW0531302.1"/>
    </source>
</evidence>
<dbReference type="AlphaFoldDB" id="A0A9Q3F704"/>
<gene>
    <name evidence="2" type="ORF">O181_071017</name>
</gene>
<accession>A0A9Q3F704</accession>
<proteinExistence type="predicted"/>
<evidence type="ECO:0000313" key="3">
    <source>
        <dbReference type="Proteomes" id="UP000765509"/>
    </source>
</evidence>
<feature type="compositionally biased region" description="Basic and acidic residues" evidence="1">
    <location>
        <begin position="67"/>
        <end position="80"/>
    </location>
</feature>